<sequence>MKTFVKHFAIATILLIGFVLFSIIFQGVSLTHIPASYLVPVILYSAVYCYSLYFLNSYLHHRARLLLKKTEMKSSLFWFYYLIFIVAVNSFAVYLIAQILSGGTNDYSRILAISLTIGFLFYSYYYIINFFQKKNKAQELSIAKISRSESAARSQIGAHFLFNSLNILNGLIDENPKKAQNFITDMAEVYRYILDESEKNWTQLKDEIKFAEKYLNLIQIRFEGALNIQIDAHLENSNLYLAPLTLQLLLENIIKHNALSHENKVNIEIYQEQDFLVVKNNLNPKRSLQKRKGTGLQNIITHYANTGKGVKIQENASHFIVKIPLLKTTAL</sequence>
<reference evidence="3 4" key="1">
    <citation type="submission" date="2019-01" db="EMBL/GenBank/DDBJ databases">
        <title>Whole Genome of Ornithobacterium rhinotracheale FARPER-174b.</title>
        <authorList>
            <person name="Tataje-Lavanda L.A."/>
            <person name="Montalvan A."/>
            <person name="Montesinos R."/>
            <person name="Zimic M."/>
            <person name="Fernandez-Sanchez M."/>
            <person name="Fernandez-Diaz M."/>
        </authorList>
    </citation>
    <scope>NUCLEOTIDE SEQUENCE [LARGE SCALE GENOMIC DNA]</scope>
    <source>
        <strain evidence="3 4">FARPER-174b</strain>
    </source>
</reference>
<keyword evidence="3" id="KW-0808">Transferase</keyword>
<feature type="transmembrane region" description="Helical" evidence="1">
    <location>
        <begin position="109"/>
        <end position="128"/>
    </location>
</feature>
<keyword evidence="1" id="KW-1133">Transmembrane helix</keyword>
<evidence type="ECO:0000313" key="4">
    <source>
        <dbReference type="Proteomes" id="UP000287701"/>
    </source>
</evidence>
<feature type="transmembrane region" description="Helical" evidence="1">
    <location>
        <begin position="76"/>
        <end position="97"/>
    </location>
</feature>
<proteinExistence type="predicted"/>
<keyword evidence="3" id="KW-0418">Kinase</keyword>
<evidence type="ECO:0000259" key="2">
    <source>
        <dbReference type="Pfam" id="PF06580"/>
    </source>
</evidence>
<dbReference type="InterPro" id="IPR010559">
    <property type="entry name" value="Sig_transdc_His_kin_internal"/>
</dbReference>
<organism evidence="3 4">
    <name type="scientific">Ornithobacterium rhinotracheale</name>
    <dbReference type="NCBI Taxonomy" id="28251"/>
    <lineage>
        <taxon>Bacteria</taxon>
        <taxon>Pseudomonadati</taxon>
        <taxon>Bacteroidota</taxon>
        <taxon>Flavobacteriia</taxon>
        <taxon>Flavobacteriales</taxon>
        <taxon>Weeksellaceae</taxon>
        <taxon>Ornithobacterium</taxon>
    </lineage>
</organism>
<evidence type="ECO:0000256" key="1">
    <source>
        <dbReference type="SAM" id="Phobius"/>
    </source>
</evidence>
<gene>
    <name evidence="3" type="ORF">EQP59_00685</name>
</gene>
<accession>A0A410JPD9</accession>
<dbReference type="PANTHER" id="PTHR34220:SF7">
    <property type="entry name" value="SENSOR HISTIDINE KINASE YPDA"/>
    <property type="match status" value="1"/>
</dbReference>
<feature type="domain" description="Signal transduction histidine kinase internal region" evidence="2">
    <location>
        <begin position="151"/>
        <end position="224"/>
    </location>
</feature>
<keyword evidence="1" id="KW-0472">Membrane</keyword>
<protein>
    <submittedName>
        <fullName evidence="3">Histidine kinase</fullName>
    </submittedName>
</protein>
<dbReference type="Gene3D" id="3.30.565.10">
    <property type="entry name" value="Histidine kinase-like ATPase, C-terminal domain"/>
    <property type="match status" value="1"/>
</dbReference>
<dbReference type="PANTHER" id="PTHR34220">
    <property type="entry name" value="SENSOR HISTIDINE KINASE YPDA"/>
    <property type="match status" value="1"/>
</dbReference>
<dbReference type="InterPro" id="IPR050640">
    <property type="entry name" value="Bact_2-comp_sensor_kinase"/>
</dbReference>
<dbReference type="AlphaFoldDB" id="A0A410JPD9"/>
<evidence type="ECO:0000313" key="3">
    <source>
        <dbReference type="EMBL" id="QAR29981.1"/>
    </source>
</evidence>
<keyword evidence="1" id="KW-0812">Transmembrane</keyword>
<dbReference type="GO" id="GO:0016020">
    <property type="term" value="C:membrane"/>
    <property type="evidence" value="ECO:0007669"/>
    <property type="project" value="InterPro"/>
</dbReference>
<dbReference type="Proteomes" id="UP000287701">
    <property type="component" value="Chromosome"/>
</dbReference>
<name>A0A410JPD9_ORNRH</name>
<dbReference type="OrthoDB" id="9809908at2"/>
<dbReference type="InterPro" id="IPR036890">
    <property type="entry name" value="HATPase_C_sf"/>
</dbReference>
<dbReference type="EMBL" id="CP035107">
    <property type="protein sequence ID" value="QAR29981.1"/>
    <property type="molecule type" value="Genomic_DNA"/>
</dbReference>
<feature type="transmembrane region" description="Helical" evidence="1">
    <location>
        <begin position="37"/>
        <end position="55"/>
    </location>
</feature>
<dbReference type="Pfam" id="PF06580">
    <property type="entry name" value="His_kinase"/>
    <property type="match status" value="1"/>
</dbReference>
<feature type="transmembrane region" description="Helical" evidence="1">
    <location>
        <begin position="7"/>
        <end position="25"/>
    </location>
</feature>
<dbReference type="GO" id="GO:0000155">
    <property type="term" value="F:phosphorelay sensor kinase activity"/>
    <property type="evidence" value="ECO:0007669"/>
    <property type="project" value="InterPro"/>
</dbReference>